<protein>
    <submittedName>
        <fullName evidence="1">Uncharacterized protein</fullName>
    </submittedName>
</protein>
<evidence type="ECO:0000313" key="2">
    <source>
        <dbReference type="Proteomes" id="UP000054559"/>
    </source>
</evidence>
<dbReference type="EMBL" id="DS268141">
    <property type="protein sequence ID" value="KMU75557.1"/>
    <property type="molecule type" value="Genomic_DNA"/>
</dbReference>
<gene>
    <name evidence="1" type="ORF">CISG_04960</name>
</gene>
<dbReference type="Proteomes" id="UP000054559">
    <property type="component" value="Unassembled WGS sequence"/>
</dbReference>
<proteinExistence type="predicted"/>
<reference evidence="2" key="1">
    <citation type="journal article" date="2010" name="Genome Res.">
        <title>Population genomic sequencing of Coccidioides fungi reveals recent hybridization and transposon control.</title>
        <authorList>
            <person name="Neafsey D.E."/>
            <person name="Barker B.M."/>
            <person name="Sharpton T.J."/>
            <person name="Stajich J.E."/>
            <person name="Park D.J."/>
            <person name="Whiston E."/>
            <person name="Hung C.-Y."/>
            <person name="McMahan C."/>
            <person name="White J."/>
            <person name="Sykes S."/>
            <person name="Heiman D."/>
            <person name="Young S."/>
            <person name="Zeng Q."/>
            <person name="Abouelleil A."/>
            <person name="Aftuck L."/>
            <person name="Bessette D."/>
            <person name="Brown A."/>
            <person name="FitzGerald M."/>
            <person name="Lui A."/>
            <person name="Macdonald J.P."/>
            <person name="Priest M."/>
            <person name="Orbach M.J."/>
            <person name="Galgiani J.N."/>
            <person name="Kirkland T.N."/>
            <person name="Cole G.T."/>
            <person name="Birren B.W."/>
            <person name="Henn M.R."/>
            <person name="Taylor J.W."/>
            <person name="Rounsley S.D."/>
        </authorList>
    </citation>
    <scope>NUCLEOTIDE SEQUENCE [LARGE SCALE GENOMIC DNA]</scope>
    <source>
        <strain evidence="2">RMSCC 3703</strain>
    </source>
</reference>
<sequence>MATPHVLGFREPDCKLLQPNQYTALYDYTLKYCCSKCLTFINLCEVLYFINRQTVPGSQGTEMAENLTKVNSVIFITRMLTKSEDSDRAAFPDKKHYFRLLFSGAIVARIIATNSRTVSTQFPP</sequence>
<accession>A0A0J8TP90</accession>
<organism evidence="1 2">
    <name type="scientific">Coccidioides immitis RMSCC 3703</name>
    <dbReference type="NCBI Taxonomy" id="454286"/>
    <lineage>
        <taxon>Eukaryota</taxon>
        <taxon>Fungi</taxon>
        <taxon>Dikarya</taxon>
        <taxon>Ascomycota</taxon>
        <taxon>Pezizomycotina</taxon>
        <taxon>Eurotiomycetes</taxon>
        <taxon>Eurotiomycetidae</taxon>
        <taxon>Onygenales</taxon>
        <taxon>Onygenaceae</taxon>
        <taxon>Coccidioides</taxon>
    </lineage>
</organism>
<evidence type="ECO:0000313" key="1">
    <source>
        <dbReference type="EMBL" id="KMU75557.1"/>
    </source>
</evidence>
<dbReference type="AlphaFoldDB" id="A0A0J8TP90"/>
<name>A0A0J8TP90_COCIT</name>